<organism evidence="1 2">
    <name type="scientific">Pelomonas parva</name>
    <dbReference type="NCBI Taxonomy" id="3299032"/>
    <lineage>
        <taxon>Bacteria</taxon>
        <taxon>Pseudomonadati</taxon>
        <taxon>Pseudomonadota</taxon>
        <taxon>Betaproteobacteria</taxon>
        <taxon>Burkholderiales</taxon>
        <taxon>Sphaerotilaceae</taxon>
        <taxon>Roseateles</taxon>
    </lineage>
</organism>
<reference evidence="1 2" key="1">
    <citation type="submission" date="2024-08" db="EMBL/GenBank/DDBJ databases">
        <authorList>
            <person name="Lu H."/>
        </authorList>
    </citation>
    <scope>NUCLEOTIDE SEQUENCE [LARGE SCALE GENOMIC DNA]</scope>
    <source>
        <strain evidence="1 2">LYH14W</strain>
    </source>
</reference>
<comment type="caution">
    <text evidence="1">The sequence shown here is derived from an EMBL/GenBank/DDBJ whole genome shotgun (WGS) entry which is preliminary data.</text>
</comment>
<dbReference type="EMBL" id="JBIGHV010000004">
    <property type="protein sequence ID" value="MFG6430655.1"/>
    <property type="molecule type" value="Genomic_DNA"/>
</dbReference>
<dbReference type="RefSeq" id="WP_394479071.1">
    <property type="nucleotide sequence ID" value="NZ_JBIGHV010000004.1"/>
</dbReference>
<proteinExistence type="predicted"/>
<sequence length="238" mass="24818">MERIKHHFCWIKAVAVDAAGFGTASARSVALPDGVAAAPFTATGTFKVLSTEELPAISSQDLPGVGTQPMTATGTFRALVGDSLQQLSAKDLDGMVVPMTATAVFRALSDAAWPPLETFELELATATLPVRALTGQMVSPVTLQSSDDAEPDTATTQIKILLGESLPPLVFGGATFMGGWQFEADPASSDGKRVALRFMPIVGSRADALAWRATDPGKAWAKDALAISLLSFAAIGEI</sequence>
<dbReference type="Proteomes" id="UP001606210">
    <property type="component" value="Unassembled WGS sequence"/>
</dbReference>
<evidence type="ECO:0000313" key="2">
    <source>
        <dbReference type="Proteomes" id="UP001606210"/>
    </source>
</evidence>
<evidence type="ECO:0000313" key="1">
    <source>
        <dbReference type="EMBL" id="MFG6430655.1"/>
    </source>
</evidence>
<gene>
    <name evidence="1" type="ORF">ACG00Y_12075</name>
</gene>
<protein>
    <submittedName>
        <fullName evidence="1">Uncharacterized protein</fullName>
    </submittedName>
</protein>
<keyword evidence="2" id="KW-1185">Reference proteome</keyword>
<accession>A0ABW7F2C2</accession>
<name>A0ABW7F2C2_9BURK</name>